<keyword evidence="3" id="KW-0812">Transmembrane</keyword>
<protein>
    <recommendedName>
        <fullName evidence="6">Fucose-specific lectin</fullName>
    </recommendedName>
</protein>
<comment type="caution">
    <text evidence="4">The sequence shown here is derived from an EMBL/GenBank/DDBJ whole genome shotgun (WGS) entry which is preliminary data.</text>
</comment>
<name>A0A9P9DL92_9HYPO</name>
<keyword evidence="3" id="KW-1133">Transmembrane helix</keyword>
<dbReference type="AlphaFoldDB" id="A0A9P9DL92"/>
<gene>
    <name evidence="4" type="ORF">EDB81DRAFT_861703</name>
</gene>
<feature type="region of interest" description="Disordered" evidence="2">
    <location>
        <begin position="1"/>
        <end position="55"/>
    </location>
</feature>
<dbReference type="Pfam" id="PF07938">
    <property type="entry name" value="Fungal_lectin"/>
    <property type="match status" value="1"/>
</dbReference>
<comment type="similarity">
    <text evidence="1">Belongs to the fungal fucose-specific lectin family.</text>
</comment>
<dbReference type="OrthoDB" id="5396810at2759"/>
<evidence type="ECO:0000256" key="3">
    <source>
        <dbReference type="SAM" id="Phobius"/>
    </source>
</evidence>
<accession>A0A9P9DL92</accession>
<feature type="compositionally biased region" description="Low complexity" evidence="2">
    <location>
        <begin position="127"/>
        <end position="147"/>
    </location>
</feature>
<evidence type="ECO:0000256" key="1">
    <source>
        <dbReference type="ARBA" id="ARBA00009042"/>
    </source>
</evidence>
<evidence type="ECO:0008006" key="6">
    <source>
        <dbReference type="Google" id="ProtNLM"/>
    </source>
</evidence>
<feature type="region of interest" description="Disordered" evidence="2">
    <location>
        <begin position="121"/>
        <end position="149"/>
    </location>
</feature>
<evidence type="ECO:0000313" key="5">
    <source>
        <dbReference type="Proteomes" id="UP000738349"/>
    </source>
</evidence>
<reference evidence="4" key="1">
    <citation type="journal article" date="2021" name="Nat. Commun.">
        <title>Genetic determinants of endophytism in the Arabidopsis root mycobiome.</title>
        <authorList>
            <person name="Mesny F."/>
            <person name="Miyauchi S."/>
            <person name="Thiergart T."/>
            <person name="Pickel B."/>
            <person name="Atanasova L."/>
            <person name="Karlsson M."/>
            <person name="Huettel B."/>
            <person name="Barry K.W."/>
            <person name="Haridas S."/>
            <person name="Chen C."/>
            <person name="Bauer D."/>
            <person name="Andreopoulos W."/>
            <person name="Pangilinan J."/>
            <person name="LaButti K."/>
            <person name="Riley R."/>
            <person name="Lipzen A."/>
            <person name="Clum A."/>
            <person name="Drula E."/>
            <person name="Henrissat B."/>
            <person name="Kohler A."/>
            <person name="Grigoriev I.V."/>
            <person name="Martin F.M."/>
            <person name="Hacquard S."/>
        </authorList>
    </citation>
    <scope>NUCLEOTIDE SEQUENCE</scope>
    <source>
        <strain evidence="4">MPI-CAGE-AT-0147</strain>
    </source>
</reference>
<keyword evidence="3" id="KW-0472">Membrane</keyword>
<dbReference type="Gene3D" id="2.120.10.70">
    <property type="entry name" value="Fucose-specific lectin"/>
    <property type="match status" value="1"/>
</dbReference>
<sequence length="476" mass="51416">MASPSYSDLPEVYSQTNASPSKLPPVSATTSLPEAYGQRERDPSQLPHATDTTYLPEVIEGPKPYYEVPDEKVKENGDTLVERRIWGMKRKTFFILLVVVAVVVIGGAVGGAVGATMGNGGSESSISSDDTAPTTSGSSPTSTNSASILPDSQLSSVNWTDTNGYDHYYVFYQTNDKQIINSIWDSENKTWEARSLSASLDSSGVTISIHTGTSIAAVAWNAPNDDWNIRVYVLRIDNAIIELTTDDSTVGASWKQGGLGTNKLFAAEGSNLAAWHPNVGNSTWHPETALLWQDDEQDVQLSIGGGNWNEGGTVTQAMNSTGLGITAIQGIPRPEEIRWRVFYDSSDKLRAQLIPTDLNLDETKSSAIRSDLPQDATSNYAVLCINEIDILAVNLGSDGNLVGRYSDNSIWSDDYAPTLHGSPSGISSSSNFTAISAHAGRRVYGIVDGEIHEWKFSDDTPMDWTYVGQVNTTVSN</sequence>
<dbReference type="EMBL" id="JAGMUV010000025">
    <property type="protein sequence ID" value="KAH7120641.1"/>
    <property type="molecule type" value="Genomic_DNA"/>
</dbReference>
<feature type="transmembrane region" description="Helical" evidence="3">
    <location>
        <begin position="93"/>
        <end position="117"/>
    </location>
</feature>
<evidence type="ECO:0000256" key="2">
    <source>
        <dbReference type="SAM" id="MobiDB-lite"/>
    </source>
</evidence>
<evidence type="ECO:0000313" key="4">
    <source>
        <dbReference type="EMBL" id="KAH7120641.1"/>
    </source>
</evidence>
<dbReference type="InterPro" id="IPR012475">
    <property type="entry name" value="Fungal_lectin"/>
</dbReference>
<dbReference type="SUPFAM" id="SSF89372">
    <property type="entry name" value="Fucose-specific lectin"/>
    <property type="match status" value="1"/>
</dbReference>
<keyword evidence="5" id="KW-1185">Reference proteome</keyword>
<dbReference type="Proteomes" id="UP000738349">
    <property type="component" value="Unassembled WGS sequence"/>
</dbReference>
<organism evidence="4 5">
    <name type="scientific">Dactylonectria macrodidyma</name>
    <dbReference type="NCBI Taxonomy" id="307937"/>
    <lineage>
        <taxon>Eukaryota</taxon>
        <taxon>Fungi</taxon>
        <taxon>Dikarya</taxon>
        <taxon>Ascomycota</taxon>
        <taxon>Pezizomycotina</taxon>
        <taxon>Sordariomycetes</taxon>
        <taxon>Hypocreomycetidae</taxon>
        <taxon>Hypocreales</taxon>
        <taxon>Nectriaceae</taxon>
        <taxon>Dactylonectria</taxon>
    </lineage>
</organism>
<proteinExistence type="inferred from homology"/>